<dbReference type="Proteomes" id="UP001597357">
    <property type="component" value="Unassembled WGS sequence"/>
</dbReference>
<evidence type="ECO:0000313" key="2">
    <source>
        <dbReference type="Proteomes" id="UP001597357"/>
    </source>
</evidence>
<sequence length="353" mass="40053">MKTFKNLTFILLATSLFSCSSSKKEEIAKMSIQVKAKNDLLQRDSPVKFTLNNPTDTSFDSIQLYYANKYLGSSKTNQIAAKLVAPLGKNQLKAEIYSAGEKYTIAQEIVLHNNKPPKIYTYKIKNKYPHDNLAFTQGLEFFKDTLYEGTGRNGFSSLRKVDYKTGKVLKKIELDKRYFGEGISILNDKVYQLTWHAGQGFIYDVNQLKKLGTFKYGTSKEGWGLCNDGENFYKSDGTAKIWKLDGKTLEELSYIQPVTHKSLSTRLNELEWVDGKIYANTWQKDGIAIINPENGAIEGLIDLRGLKKENGNAAQLNNEDLVLNGIAFNKKSNTLFVTGKHWDTLFEIEIEER</sequence>
<evidence type="ECO:0000313" key="1">
    <source>
        <dbReference type="EMBL" id="MFD2697320.1"/>
    </source>
</evidence>
<organism evidence="1 2">
    <name type="scientific">Mesonia sediminis</name>
    <dbReference type="NCBI Taxonomy" id="1703946"/>
    <lineage>
        <taxon>Bacteria</taxon>
        <taxon>Pseudomonadati</taxon>
        <taxon>Bacteroidota</taxon>
        <taxon>Flavobacteriia</taxon>
        <taxon>Flavobacteriales</taxon>
        <taxon>Flavobacteriaceae</taxon>
        <taxon>Mesonia</taxon>
    </lineage>
</organism>
<dbReference type="InterPro" id="IPR011044">
    <property type="entry name" value="Quino_amine_DH_bsu"/>
</dbReference>
<dbReference type="PROSITE" id="PS51257">
    <property type="entry name" value="PROKAR_LIPOPROTEIN"/>
    <property type="match status" value="1"/>
</dbReference>
<dbReference type="PANTHER" id="PTHR31270">
    <property type="entry name" value="GLUTAMINYL-PEPTIDE CYCLOTRANSFERASE"/>
    <property type="match status" value="1"/>
</dbReference>
<comment type="caution">
    <text evidence="1">The sequence shown here is derived from an EMBL/GenBank/DDBJ whole genome shotgun (WGS) entry which is preliminary data.</text>
</comment>
<dbReference type="InterPro" id="IPR015943">
    <property type="entry name" value="WD40/YVTN_repeat-like_dom_sf"/>
</dbReference>
<dbReference type="RefSeq" id="WP_379044964.1">
    <property type="nucleotide sequence ID" value="NZ_JBHULZ010000023.1"/>
</dbReference>
<dbReference type="EMBL" id="JBHULZ010000023">
    <property type="protein sequence ID" value="MFD2697320.1"/>
    <property type="molecule type" value="Genomic_DNA"/>
</dbReference>
<protein>
    <submittedName>
        <fullName evidence="1">Glutaminyl-peptide cyclotransferase</fullName>
    </submittedName>
</protein>
<gene>
    <name evidence="1" type="ORF">ACFSQ0_04895</name>
</gene>
<accession>A0ABW5SD65</accession>
<dbReference type="InterPro" id="IPR007788">
    <property type="entry name" value="QCT"/>
</dbReference>
<name>A0ABW5SD65_9FLAO</name>
<dbReference type="SUPFAM" id="SSF50969">
    <property type="entry name" value="YVTN repeat-like/Quinoprotein amine dehydrogenase"/>
    <property type="match status" value="1"/>
</dbReference>
<keyword evidence="2" id="KW-1185">Reference proteome</keyword>
<proteinExistence type="predicted"/>
<dbReference type="Pfam" id="PF05096">
    <property type="entry name" value="Glu_cyclase_2"/>
    <property type="match status" value="1"/>
</dbReference>
<dbReference type="Gene3D" id="2.130.10.10">
    <property type="entry name" value="YVTN repeat-like/Quinoprotein amine dehydrogenase"/>
    <property type="match status" value="1"/>
</dbReference>
<reference evidence="2" key="1">
    <citation type="journal article" date="2019" name="Int. J. Syst. Evol. Microbiol.">
        <title>The Global Catalogue of Microorganisms (GCM) 10K type strain sequencing project: providing services to taxonomists for standard genome sequencing and annotation.</title>
        <authorList>
            <consortium name="The Broad Institute Genomics Platform"/>
            <consortium name="The Broad Institute Genome Sequencing Center for Infectious Disease"/>
            <person name="Wu L."/>
            <person name="Ma J."/>
        </authorList>
    </citation>
    <scope>NUCLEOTIDE SEQUENCE [LARGE SCALE GENOMIC DNA]</scope>
    <source>
        <strain evidence="2">KCTC 42255</strain>
    </source>
</reference>
<dbReference type="PANTHER" id="PTHR31270:SF1">
    <property type="entry name" value="GLUTAMINYL-PEPTIDE CYCLOTRANSFERASE"/>
    <property type="match status" value="1"/>
</dbReference>